<dbReference type="InterPro" id="IPR029063">
    <property type="entry name" value="SAM-dependent_MTases_sf"/>
</dbReference>
<comment type="catalytic activity">
    <reaction evidence="5">
        <text>L-arginyl-[protein] + S-adenosyl-L-methionine = N(omega)-methyl-L-arginyl-[protein] + S-adenosyl-L-homocysteine + H(+)</text>
        <dbReference type="Rhea" id="RHEA:48100"/>
        <dbReference type="Rhea" id="RHEA-COMP:10532"/>
        <dbReference type="Rhea" id="RHEA-COMP:11990"/>
        <dbReference type="ChEBI" id="CHEBI:15378"/>
        <dbReference type="ChEBI" id="CHEBI:29965"/>
        <dbReference type="ChEBI" id="CHEBI:57856"/>
        <dbReference type="ChEBI" id="CHEBI:59789"/>
        <dbReference type="ChEBI" id="CHEBI:65280"/>
    </reaction>
    <physiologicalReaction direction="left-to-right" evidence="5">
        <dbReference type="Rhea" id="RHEA:48101"/>
    </physiologicalReaction>
</comment>
<evidence type="ECO:0000256" key="1">
    <source>
        <dbReference type="ARBA" id="ARBA00011925"/>
    </source>
</evidence>
<evidence type="ECO:0000313" key="10">
    <source>
        <dbReference type="Proteomes" id="UP000764110"/>
    </source>
</evidence>
<dbReference type="InterPro" id="IPR025799">
    <property type="entry name" value="Arg_MeTrfase"/>
</dbReference>
<dbReference type="PANTHER" id="PTHR11006:SF53">
    <property type="entry name" value="PROTEIN ARGININE N-METHYLTRANSFERASE 3"/>
    <property type="match status" value="1"/>
</dbReference>
<evidence type="ECO:0000259" key="7">
    <source>
        <dbReference type="Pfam" id="PF13649"/>
    </source>
</evidence>
<evidence type="ECO:0000256" key="4">
    <source>
        <dbReference type="ARBA" id="ARBA00022691"/>
    </source>
</evidence>
<dbReference type="GO" id="GO:0005634">
    <property type="term" value="C:nucleus"/>
    <property type="evidence" value="ECO:0007669"/>
    <property type="project" value="TreeGrafter"/>
</dbReference>
<name>A0A9P8S5Y0_9HYPO</name>
<keyword evidence="10" id="KW-1185">Reference proteome</keyword>
<evidence type="ECO:0000256" key="3">
    <source>
        <dbReference type="ARBA" id="ARBA00022679"/>
    </source>
</evidence>
<keyword evidence="3 6" id="KW-0808">Transferase</keyword>
<dbReference type="Pfam" id="PF22528">
    <property type="entry name" value="PRMT_C"/>
    <property type="match status" value="1"/>
</dbReference>
<dbReference type="CDD" id="cd02440">
    <property type="entry name" value="AdoMet_MTases"/>
    <property type="match status" value="1"/>
</dbReference>
<dbReference type="InterPro" id="IPR041698">
    <property type="entry name" value="Methyltransf_25"/>
</dbReference>
<feature type="domain" description="Methyltransferase" evidence="7">
    <location>
        <begin position="84"/>
        <end position="158"/>
    </location>
</feature>
<dbReference type="GO" id="GO:0035242">
    <property type="term" value="F:protein-arginine omega-N asymmetric methyltransferase activity"/>
    <property type="evidence" value="ECO:0007669"/>
    <property type="project" value="UniProtKB-EC"/>
</dbReference>
<dbReference type="Gene3D" id="3.40.50.150">
    <property type="entry name" value="Vaccinia Virus protein VP39"/>
    <property type="match status" value="1"/>
</dbReference>
<dbReference type="InterPro" id="IPR055135">
    <property type="entry name" value="PRMT_dom"/>
</dbReference>
<evidence type="ECO:0000256" key="5">
    <source>
        <dbReference type="ARBA" id="ARBA00049303"/>
    </source>
</evidence>
<evidence type="ECO:0000313" key="9">
    <source>
        <dbReference type="EMBL" id="KAH0595784.1"/>
    </source>
</evidence>
<dbReference type="FunFam" id="3.40.50.150:FF:000003">
    <property type="entry name" value="Blast:Protein arginine N-methyltransferase 1"/>
    <property type="match status" value="1"/>
</dbReference>
<dbReference type="EC" id="2.1.1.319" evidence="1"/>
<accession>A0A9P8S5Y0</accession>
<evidence type="ECO:0000256" key="6">
    <source>
        <dbReference type="PROSITE-ProRule" id="PRU01015"/>
    </source>
</evidence>
<dbReference type="PROSITE" id="PS51678">
    <property type="entry name" value="SAM_MT_PRMT"/>
    <property type="match status" value="1"/>
</dbReference>
<dbReference type="FunFam" id="2.70.160.11:FF:000001">
    <property type="entry name" value="Blast:Protein arginine N-methyltransferase 1"/>
    <property type="match status" value="1"/>
</dbReference>
<keyword evidence="4 6" id="KW-0949">S-adenosyl-L-methionine</keyword>
<proteinExistence type="predicted"/>
<feature type="domain" description="Protein arginine N-methyltransferase" evidence="8">
    <location>
        <begin position="230"/>
        <end position="371"/>
    </location>
</feature>
<dbReference type="EMBL" id="JACEFI010000011">
    <property type="protein sequence ID" value="KAH0595784.1"/>
    <property type="molecule type" value="Genomic_DNA"/>
</dbReference>
<dbReference type="PANTHER" id="PTHR11006">
    <property type="entry name" value="PROTEIN ARGININE N-METHYLTRANSFERASE"/>
    <property type="match status" value="1"/>
</dbReference>
<comment type="caution">
    <text evidence="9">The sequence shown here is derived from an EMBL/GenBank/DDBJ whole genome shotgun (WGS) entry which is preliminary data.</text>
</comment>
<dbReference type="SUPFAM" id="SSF53335">
    <property type="entry name" value="S-adenosyl-L-methionine-dependent methyltransferases"/>
    <property type="match status" value="1"/>
</dbReference>
<gene>
    <name evidence="9" type="ORF">MHUMG1_06332</name>
</gene>
<dbReference type="Gene3D" id="2.70.160.11">
    <property type="entry name" value="Hnrnp arginine n-methyltransferase1"/>
    <property type="match status" value="1"/>
</dbReference>
<sequence>MTGDKMDVEIAEQRMKSLEHSEQHYFKSYDHHGIHEEMLVSFLHPSPAASAPHESTTQAAYEVRTRSYMNAIMQNKHLFKDKVVLDVGCGTAILSMFAAKAGAKHVIGVDMSSIIFKAREIVKANGLSDKITLIQGKMEEIEMPFPKVDIIISEWMGYFLLYESMLDTVLYARDTYLEKDGLIFPDKATIFFAGIEDGDYKEEKIGCMLAYSLSPLPPHSPTGTDQHHLVWDNVYGFDYTPLKETALSEPLVDTVELKTVVTDPTPVLTLDLYTCTVADLAFATPFKLAIKRDDFVHALVSWFDIDFTACHKPIRFSTGPHTKYTHWKQTVFYFKDVLTVQDGEEIACNLQVKPNAKNRRDLDIDIQYEFQPEDSTRSSSGQCSFHMC</sequence>
<organism evidence="9 10">
    <name type="scientific">Metarhizium humberi</name>
    <dbReference type="NCBI Taxonomy" id="2596975"/>
    <lineage>
        <taxon>Eukaryota</taxon>
        <taxon>Fungi</taxon>
        <taxon>Dikarya</taxon>
        <taxon>Ascomycota</taxon>
        <taxon>Pezizomycotina</taxon>
        <taxon>Sordariomycetes</taxon>
        <taxon>Hypocreomycetidae</taxon>
        <taxon>Hypocreales</taxon>
        <taxon>Clavicipitaceae</taxon>
        <taxon>Metarhizium</taxon>
    </lineage>
</organism>
<dbReference type="Pfam" id="PF13649">
    <property type="entry name" value="Methyltransf_25"/>
    <property type="match status" value="1"/>
</dbReference>
<dbReference type="AlphaFoldDB" id="A0A9P8S5Y0"/>
<reference evidence="9 10" key="1">
    <citation type="submission" date="2020-07" db="EMBL/GenBank/DDBJ databases">
        <title>Metarhizium humberi genome.</title>
        <authorList>
            <person name="Lysoe E."/>
        </authorList>
    </citation>
    <scope>NUCLEOTIDE SEQUENCE [LARGE SCALE GENOMIC DNA]</scope>
    <source>
        <strain evidence="9 10">ESALQ1638</strain>
    </source>
</reference>
<dbReference type="GO" id="GO:0032259">
    <property type="term" value="P:methylation"/>
    <property type="evidence" value="ECO:0007669"/>
    <property type="project" value="UniProtKB-KW"/>
</dbReference>
<protein>
    <recommendedName>
        <fullName evidence="1">type I protein arginine methyltransferase</fullName>
        <ecNumber evidence="1">2.1.1.319</ecNumber>
    </recommendedName>
</protein>
<keyword evidence="2 6" id="KW-0489">Methyltransferase</keyword>
<dbReference type="GO" id="GO:0042054">
    <property type="term" value="F:histone methyltransferase activity"/>
    <property type="evidence" value="ECO:0007669"/>
    <property type="project" value="TreeGrafter"/>
</dbReference>
<evidence type="ECO:0000256" key="2">
    <source>
        <dbReference type="ARBA" id="ARBA00022603"/>
    </source>
</evidence>
<evidence type="ECO:0000259" key="8">
    <source>
        <dbReference type="Pfam" id="PF22528"/>
    </source>
</evidence>
<dbReference type="Proteomes" id="UP000764110">
    <property type="component" value="Unassembled WGS sequence"/>
</dbReference>